<proteinExistence type="predicted"/>
<dbReference type="AlphaFoldDB" id="A0AAI9GT65"/>
<organism evidence="1">
    <name type="scientific">Klebsiella oxytoca</name>
    <dbReference type="NCBI Taxonomy" id="571"/>
    <lineage>
        <taxon>Bacteria</taxon>
        <taxon>Pseudomonadati</taxon>
        <taxon>Pseudomonadota</taxon>
        <taxon>Gammaproteobacteria</taxon>
        <taxon>Enterobacterales</taxon>
        <taxon>Enterobacteriaceae</taxon>
        <taxon>Klebsiella/Raoultella group</taxon>
        <taxon>Klebsiella</taxon>
    </lineage>
</organism>
<evidence type="ECO:0000313" key="2">
    <source>
        <dbReference type="EMBL" id="MBQ0603520.1"/>
    </source>
</evidence>
<reference evidence="1" key="2">
    <citation type="submission" date="2024-02" db="EMBL/GenBank/DDBJ databases">
        <authorList>
            <consortium name="Clinical and Environmental Microbiology Branch: Whole genome sequencing antimicrobial resistance pathogens in the healthcare setting"/>
        </authorList>
    </citation>
    <scope>NUCLEOTIDE SEQUENCE</scope>
    <source>
        <strain evidence="1">2023BB-00086</strain>
    </source>
</reference>
<name>A0AAI9GT65_KLEOX</name>
<dbReference type="RefSeq" id="WP_004857958.1">
    <property type="nucleotide sequence ID" value="NZ_CAJNXU020000002.1"/>
</dbReference>
<dbReference type="Proteomes" id="UP000673434">
    <property type="component" value="Unassembled WGS sequence"/>
</dbReference>
<gene>
    <name evidence="2" type="ORF">J7S78_27355</name>
    <name evidence="1" type="ORF">RYF40_000894</name>
</gene>
<protein>
    <submittedName>
        <fullName evidence="1">Uncharacterized protein</fullName>
    </submittedName>
</protein>
<keyword evidence="3" id="KW-1185">Reference proteome</keyword>
<evidence type="ECO:0000313" key="3">
    <source>
        <dbReference type="Proteomes" id="UP000673434"/>
    </source>
</evidence>
<dbReference type="EMBL" id="JAGKON010000037">
    <property type="protein sequence ID" value="MBQ0603520.1"/>
    <property type="molecule type" value="Genomic_DNA"/>
</dbReference>
<dbReference type="EMBL" id="ABNOCX020000001">
    <property type="protein sequence ID" value="EML7080488.1"/>
    <property type="molecule type" value="Genomic_DNA"/>
</dbReference>
<comment type="caution">
    <text evidence="1">The sequence shown here is derived from an EMBL/GenBank/DDBJ whole genome shotgun (WGS) entry which is preliminary data.</text>
</comment>
<reference evidence="2 3" key="1">
    <citation type="submission" date="2021-03" db="EMBL/GenBank/DDBJ databases">
        <authorList>
            <person name="Stanton E."/>
        </authorList>
    </citation>
    <scope>NUCLEOTIDE SEQUENCE [LARGE SCALE GENOMIC DNA]</scope>
    <source>
        <strain evidence="2 3">2020EL-00037</strain>
    </source>
</reference>
<evidence type="ECO:0000313" key="1">
    <source>
        <dbReference type="EMBL" id="EML7080488.1"/>
    </source>
</evidence>
<sequence>MTDMNPLNMADNLHSLEVLLCAAMEMDWRKSDESEIAGELIEIAIQRCRSLLKQPGGVGVKNA</sequence>
<accession>A0AAI9GT65</accession>